<protein>
    <recommendedName>
        <fullName evidence="12">Sensory neuron membrane protein 2</fullName>
    </recommendedName>
</protein>
<name>A0A139WK32_TRICA</name>
<accession>A0A139WK32</accession>
<dbReference type="PRINTS" id="PR01609">
    <property type="entry name" value="CD36FAMILY"/>
</dbReference>
<dbReference type="GO" id="GO:0005044">
    <property type="term" value="F:scavenger receptor activity"/>
    <property type="evidence" value="ECO:0000318"/>
    <property type="project" value="GO_Central"/>
</dbReference>
<evidence type="ECO:0000256" key="1">
    <source>
        <dbReference type="ARBA" id="ARBA00004236"/>
    </source>
</evidence>
<evidence type="ECO:0000256" key="11">
    <source>
        <dbReference type="ARBA" id="ARBA00023180"/>
    </source>
</evidence>
<organism evidence="14 15">
    <name type="scientific">Tribolium castaneum</name>
    <name type="common">Red flour beetle</name>
    <dbReference type="NCBI Taxonomy" id="7070"/>
    <lineage>
        <taxon>Eukaryota</taxon>
        <taxon>Metazoa</taxon>
        <taxon>Ecdysozoa</taxon>
        <taxon>Arthropoda</taxon>
        <taxon>Hexapoda</taxon>
        <taxon>Insecta</taxon>
        <taxon>Pterygota</taxon>
        <taxon>Neoptera</taxon>
        <taxon>Endopterygota</taxon>
        <taxon>Coleoptera</taxon>
        <taxon>Polyphaga</taxon>
        <taxon>Cucujiformia</taxon>
        <taxon>Tenebrionidae</taxon>
        <taxon>Tenebrionidae incertae sedis</taxon>
        <taxon>Tribolium</taxon>
    </lineage>
</organism>
<evidence type="ECO:0000256" key="13">
    <source>
        <dbReference type="SAM" id="Phobius"/>
    </source>
</evidence>
<keyword evidence="15" id="KW-1185">Reference proteome</keyword>
<evidence type="ECO:0000256" key="8">
    <source>
        <dbReference type="ARBA" id="ARBA00023136"/>
    </source>
</evidence>
<dbReference type="PANTHER" id="PTHR11923">
    <property type="entry name" value="SCAVENGER RECEPTOR CLASS B TYPE-1 SR-B1"/>
    <property type="match status" value="1"/>
</dbReference>
<evidence type="ECO:0000256" key="12">
    <source>
        <dbReference type="ARBA" id="ARBA00040645"/>
    </source>
</evidence>
<sequence>MFALQIGSKIILTALLISTVLLVLSTLLIIQVFPDAIRDEVYKNVKLVKGTEQYDRFVELPFPIIFKVYFFNVENVDDVQKGSKPILREKGPYVYKQYRRKTILDINEEEDTISYKQSERFEFDKEASGNFSEDDYVTMLNAPVISMLQMAEPFHQMTGALAHCLDDIFPNMSSNFMRVKVKDILFDGVRFCVRHLSICEVQRTLACSIAAEMKNVEKLSDDSLKFSLFGYKSKSDDGVYTVKRGIKDVHSLGQIIRLNNATYTDYWNGLGKNTSCDKVQGTDATLYPPGVGKDSVFQIYSTDICRYVEIKYSKEMQYKGIKGYLFTADNSTLRPKTPTAGKDCFCTNKTKGIDGKKSCFLDGVIDMQSCTGVDVLLSFPHFLWADEKYLKGVDGLTPNEDLHSTFLLVEPETGTPLQGLKRIQINAVLRPIPYADQTSSLPRAVFPLLWVEEGVSLTDEYIIKLKEMYFNKVAMVDIIKWTLLGTSTVLTILFASLYVHKYRSTNLK</sequence>
<evidence type="ECO:0000256" key="10">
    <source>
        <dbReference type="ARBA" id="ARBA00023170"/>
    </source>
</evidence>
<evidence type="ECO:0000256" key="4">
    <source>
        <dbReference type="ARBA" id="ARBA00022606"/>
    </source>
</evidence>
<dbReference type="EMBL" id="KQ971329">
    <property type="protein sequence ID" value="KYB28339.1"/>
    <property type="molecule type" value="Genomic_DNA"/>
</dbReference>
<reference evidence="14 15" key="2">
    <citation type="journal article" date="2010" name="Nucleic Acids Res.">
        <title>BeetleBase in 2010: revisions to provide comprehensive genomic information for Tribolium castaneum.</title>
        <authorList>
            <person name="Kim H.S."/>
            <person name="Murphy T."/>
            <person name="Xia J."/>
            <person name="Caragea D."/>
            <person name="Park Y."/>
            <person name="Beeman R.W."/>
            <person name="Lorenzen M.D."/>
            <person name="Butcher S."/>
            <person name="Manak J.R."/>
            <person name="Brown S.J."/>
        </authorList>
    </citation>
    <scope>GENOME REANNOTATION</scope>
    <source>
        <strain evidence="14 15">Georgia GA2</strain>
    </source>
</reference>
<dbReference type="PANTHER" id="PTHR11923:SF109">
    <property type="entry name" value="SENSORY NEURON MEMBRANE PROTEIN 2"/>
    <property type="match status" value="1"/>
</dbReference>
<feature type="transmembrane region" description="Helical" evidence="13">
    <location>
        <begin position="478"/>
        <end position="499"/>
    </location>
</feature>
<evidence type="ECO:0000256" key="9">
    <source>
        <dbReference type="ARBA" id="ARBA00023157"/>
    </source>
</evidence>
<gene>
    <name evidence="14" type="primary">AUGUSTUS-3.0.2_32585</name>
    <name evidence="14" type="ORF">TcasGA2_TC032585</name>
</gene>
<comment type="subcellular location">
    <subcellularLocation>
        <location evidence="1">Cell membrane</location>
    </subcellularLocation>
</comment>
<reference evidence="14 15" key="1">
    <citation type="journal article" date="2008" name="Nature">
        <title>The genome of the model beetle and pest Tribolium castaneum.</title>
        <authorList>
            <consortium name="Tribolium Genome Sequencing Consortium"/>
            <person name="Richards S."/>
            <person name="Gibbs R.A."/>
            <person name="Weinstock G.M."/>
            <person name="Brown S.J."/>
            <person name="Denell R."/>
            <person name="Beeman R.W."/>
            <person name="Gibbs R."/>
            <person name="Beeman R.W."/>
            <person name="Brown S.J."/>
            <person name="Bucher G."/>
            <person name="Friedrich M."/>
            <person name="Grimmelikhuijzen C.J."/>
            <person name="Klingler M."/>
            <person name="Lorenzen M."/>
            <person name="Richards S."/>
            <person name="Roth S."/>
            <person name="Schroder R."/>
            <person name="Tautz D."/>
            <person name="Zdobnov E.M."/>
            <person name="Muzny D."/>
            <person name="Gibbs R.A."/>
            <person name="Weinstock G.M."/>
            <person name="Attaway T."/>
            <person name="Bell S."/>
            <person name="Buhay C.J."/>
            <person name="Chandrabose M.N."/>
            <person name="Chavez D."/>
            <person name="Clerk-Blankenburg K.P."/>
            <person name="Cree A."/>
            <person name="Dao M."/>
            <person name="Davis C."/>
            <person name="Chacko J."/>
            <person name="Dinh H."/>
            <person name="Dugan-Rocha S."/>
            <person name="Fowler G."/>
            <person name="Garner T.T."/>
            <person name="Garnes J."/>
            <person name="Gnirke A."/>
            <person name="Hawes A."/>
            <person name="Hernandez J."/>
            <person name="Hines S."/>
            <person name="Holder M."/>
            <person name="Hume J."/>
            <person name="Jhangiani S.N."/>
            <person name="Joshi V."/>
            <person name="Khan Z.M."/>
            <person name="Jackson L."/>
            <person name="Kovar C."/>
            <person name="Kowis A."/>
            <person name="Lee S."/>
            <person name="Lewis L.R."/>
            <person name="Margolis J."/>
            <person name="Morgan M."/>
            <person name="Nazareth L.V."/>
            <person name="Nguyen N."/>
            <person name="Okwuonu G."/>
            <person name="Parker D."/>
            <person name="Richards S."/>
            <person name="Ruiz S.J."/>
            <person name="Santibanez J."/>
            <person name="Savard J."/>
            <person name="Scherer S.E."/>
            <person name="Schneider B."/>
            <person name="Sodergren E."/>
            <person name="Tautz D."/>
            <person name="Vattahil S."/>
            <person name="Villasana D."/>
            <person name="White C.S."/>
            <person name="Wright R."/>
            <person name="Park Y."/>
            <person name="Beeman R.W."/>
            <person name="Lord J."/>
            <person name="Oppert B."/>
            <person name="Lorenzen M."/>
            <person name="Brown S."/>
            <person name="Wang L."/>
            <person name="Savard J."/>
            <person name="Tautz D."/>
            <person name="Richards S."/>
            <person name="Weinstock G."/>
            <person name="Gibbs R.A."/>
            <person name="Liu Y."/>
            <person name="Worley K."/>
            <person name="Weinstock G."/>
            <person name="Elsik C.G."/>
            <person name="Reese J.T."/>
            <person name="Elhaik E."/>
            <person name="Landan G."/>
            <person name="Graur D."/>
            <person name="Arensburger P."/>
            <person name="Atkinson P."/>
            <person name="Beeman R.W."/>
            <person name="Beidler J."/>
            <person name="Brown S.J."/>
            <person name="Demuth J.P."/>
            <person name="Drury D.W."/>
            <person name="Du Y.Z."/>
            <person name="Fujiwara H."/>
            <person name="Lorenzen M."/>
            <person name="Maselli V."/>
            <person name="Osanai M."/>
            <person name="Park Y."/>
            <person name="Robertson H.M."/>
            <person name="Tu Z."/>
            <person name="Wang J.J."/>
            <person name="Wang S."/>
            <person name="Richards S."/>
            <person name="Song H."/>
            <person name="Zhang L."/>
            <person name="Sodergren E."/>
            <person name="Werner D."/>
            <person name="Stanke M."/>
            <person name="Morgenstern B."/>
            <person name="Solovyev V."/>
            <person name="Kosarev P."/>
            <person name="Brown G."/>
            <person name="Chen H.C."/>
            <person name="Ermolaeva O."/>
            <person name="Hlavina W."/>
            <person name="Kapustin Y."/>
            <person name="Kiryutin B."/>
            <person name="Kitts P."/>
            <person name="Maglott D."/>
            <person name="Pruitt K."/>
            <person name="Sapojnikov V."/>
            <person name="Souvorov A."/>
            <person name="Mackey A.J."/>
            <person name="Waterhouse R.M."/>
            <person name="Wyder S."/>
            <person name="Zdobnov E.M."/>
            <person name="Zdobnov E.M."/>
            <person name="Wyder S."/>
            <person name="Kriventseva E.V."/>
            <person name="Kadowaki T."/>
            <person name="Bork P."/>
            <person name="Aranda M."/>
            <person name="Bao R."/>
            <person name="Beermann A."/>
            <person name="Berns N."/>
            <person name="Bolognesi R."/>
            <person name="Bonneton F."/>
            <person name="Bopp D."/>
            <person name="Brown S.J."/>
            <person name="Bucher G."/>
            <person name="Butts T."/>
            <person name="Chaumot A."/>
            <person name="Denell R.E."/>
            <person name="Ferrier D.E."/>
            <person name="Friedrich M."/>
            <person name="Gordon C.M."/>
            <person name="Jindra M."/>
            <person name="Klingler M."/>
            <person name="Lan Q."/>
            <person name="Lattorff H.M."/>
            <person name="Laudet V."/>
            <person name="von Levetsow C."/>
            <person name="Liu Z."/>
            <person name="Lutz R."/>
            <person name="Lynch J.A."/>
            <person name="da Fonseca R.N."/>
            <person name="Posnien N."/>
            <person name="Reuter R."/>
            <person name="Roth S."/>
            <person name="Savard J."/>
            <person name="Schinko J.B."/>
            <person name="Schmitt C."/>
            <person name="Schoppmeier M."/>
            <person name="Schroder R."/>
            <person name="Shippy T.D."/>
            <person name="Simonnet F."/>
            <person name="Marques-Souza H."/>
            <person name="Tautz D."/>
            <person name="Tomoyasu Y."/>
            <person name="Trauner J."/>
            <person name="Van der Zee M."/>
            <person name="Vervoort M."/>
            <person name="Wittkopp N."/>
            <person name="Wimmer E.A."/>
            <person name="Yang X."/>
            <person name="Jones A.K."/>
            <person name="Sattelle D.B."/>
            <person name="Ebert P.R."/>
            <person name="Nelson D."/>
            <person name="Scott J.G."/>
            <person name="Beeman R.W."/>
            <person name="Muthukrishnan S."/>
            <person name="Kramer K.J."/>
            <person name="Arakane Y."/>
            <person name="Beeman R.W."/>
            <person name="Zhu Q."/>
            <person name="Hogenkamp D."/>
            <person name="Dixit R."/>
            <person name="Oppert B."/>
            <person name="Jiang H."/>
            <person name="Zou Z."/>
            <person name="Marshall J."/>
            <person name="Elpidina E."/>
            <person name="Vinokurov K."/>
            <person name="Oppert C."/>
            <person name="Zou Z."/>
            <person name="Evans J."/>
            <person name="Lu Z."/>
            <person name="Zhao P."/>
            <person name="Sumathipala N."/>
            <person name="Altincicek B."/>
            <person name="Vilcinskas A."/>
            <person name="Williams M."/>
            <person name="Hultmark D."/>
            <person name="Hetru C."/>
            <person name="Jiang H."/>
            <person name="Grimmelikhuijzen C.J."/>
            <person name="Hauser F."/>
            <person name="Cazzamali G."/>
            <person name="Williamson M."/>
            <person name="Park Y."/>
            <person name="Li B."/>
            <person name="Tanaka Y."/>
            <person name="Predel R."/>
            <person name="Neupert S."/>
            <person name="Schachtner J."/>
            <person name="Verleyen P."/>
            <person name="Raible F."/>
            <person name="Bork P."/>
            <person name="Friedrich M."/>
            <person name="Walden K.K."/>
            <person name="Robertson H.M."/>
            <person name="Angeli S."/>
            <person name="Foret S."/>
            <person name="Bucher G."/>
            <person name="Schuetz S."/>
            <person name="Maleszka R."/>
            <person name="Wimmer E.A."/>
            <person name="Beeman R.W."/>
            <person name="Lorenzen M."/>
            <person name="Tomoyasu Y."/>
            <person name="Miller S.C."/>
            <person name="Grossmann D."/>
            <person name="Bucher G."/>
        </authorList>
    </citation>
    <scope>NUCLEOTIDE SEQUENCE [LARGE SCALE GENOMIC DNA]</scope>
    <source>
        <strain evidence="14 15">Georgia GA2</strain>
    </source>
</reference>
<dbReference type="InParanoid" id="A0A139WK32"/>
<keyword evidence="5 13" id="KW-0812">Transmembrane</keyword>
<keyword evidence="10" id="KW-0675">Receptor</keyword>
<keyword evidence="7 13" id="KW-1133">Transmembrane helix</keyword>
<dbReference type="OMA" id="QYRQKDN"/>
<keyword evidence="3" id="KW-1003">Cell membrane</keyword>
<keyword evidence="11" id="KW-0325">Glycoprotein</keyword>
<dbReference type="GO" id="GO:0005886">
    <property type="term" value="C:plasma membrane"/>
    <property type="evidence" value="ECO:0007669"/>
    <property type="project" value="UniProtKB-SubCell"/>
</dbReference>
<keyword evidence="6" id="KW-0552">Olfaction</keyword>
<comment type="similarity">
    <text evidence="2">Belongs to the CD36 family.</text>
</comment>
<evidence type="ECO:0000313" key="15">
    <source>
        <dbReference type="Proteomes" id="UP000007266"/>
    </source>
</evidence>
<proteinExistence type="inferred from homology"/>
<keyword evidence="9" id="KW-1015">Disulfide bond</keyword>
<evidence type="ECO:0000256" key="5">
    <source>
        <dbReference type="ARBA" id="ARBA00022692"/>
    </source>
</evidence>
<dbReference type="Pfam" id="PF01130">
    <property type="entry name" value="CD36"/>
    <property type="match status" value="1"/>
</dbReference>
<evidence type="ECO:0000313" key="14">
    <source>
        <dbReference type="EMBL" id="KYB28339.1"/>
    </source>
</evidence>
<evidence type="ECO:0000256" key="7">
    <source>
        <dbReference type="ARBA" id="ARBA00022989"/>
    </source>
</evidence>
<dbReference type="GO" id="GO:0007608">
    <property type="term" value="P:sensory perception of smell"/>
    <property type="evidence" value="ECO:0007669"/>
    <property type="project" value="UniProtKB-KW"/>
</dbReference>
<dbReference type="eggNOG" id="KOG3776">
    <property type="taxonomic scope" value="Eukaryota"/>
</dbReference>
<dbReference type="Proteomes" id="UP000007266">
    <property type="component" value="Linkage group 3"/>
</dbReference>
<evidence type="ECO:0000256" key="6">
    <source>
        <dbReference type="ARBA" id="ARBA00022725"/>
    </source>
</evidence>
<dbReference type="AlphaFoldDB" id="A0A139WK32"/>
<keyword evidence="8 13" id="KW-0472">Membrane</keyword>
<dbReference type="InterPro" id="IPR002159">
    <property type="entry name" value="CD36_fam"/>
</dbReference>
<evidence type="ECO:0000256" key="2">
    <source>
        <dbReference type="ARBA" id="ARBA00010532"/>
    </source>
</evidence>
<feature type="transmembrane region" description="Helical" evidence="13">
    <location>
        <begin position="12"/>
        <end position="33"/>
    </location>
</feature>
<evidence type="ECO:0000256" key="3">
    <source>
        <dbReference type="ARBA" id="ARBA00022475"/>
    </source>
</evidence>
<dbReference type="FunCoup" id="A0A139WK32">
    <property type="interactions" value="5"/>
</dbReference>
<dbReference type="GO" id="GO:0016020">
    <property type="term" value="C:membrane"/>
    <property type="evidence" value="ECO:0000318"/>
    <property type="project" value="GO_Central"/>
</dbReference>
<keyword evidence="4" id="KW-0716">Sensory transduction</keyword>